<dbReference type="PANTHER" id="PTHR47723">
    <property type="entry name" value="OS05G0353850 PROTEIN"/>
    <property type="match status" value="1"/>
</dbReference>
<dbReference type="InterPro" id="IPR053151">
    <property type="entry name" value="RNase_H-like"/>
</dbReference>
<dbReference type="CDD" id="cd06222">
    <property type="entry name" value="RNase_H_like"/>
    <property type="match status" value="1"/>
</dbReference>
<accession>A0AAV0CW98</accession>
<dbReference type="InterPro" id="IPR002156">
    <property type="entry name" value="RNaseH_domain"/>
</dbReference>
<dbReference type="Pfam" id="PF13456">
    <property type="entry name" value="RVT_3"/>
    <property type="match status" value="1"/>
</dbReference>
<dbReference type="Gene3D" id="3.30.420.10">
    <property type="entry name" value="Ribonuclease H-like superfamily/Ribonuclease H"/>
    <property type="match status" value="1"/>
</dbReference>
<dbReference type="GO" id="GO:0004523">
    <property type="term" value="F:RNA-DNA hybrid ribonuclease activity"/>
    <property type="evidence" value="ECO:0007669"/>
    <property type="project" value="InterPro"/>
</dbReference>
<evidence type="ECO:0000313" key="2">
    <source>
        <dbReference type="EMBL" id="CAH9086857.1"/>
    </source>
</evidence>
<keyword evidence="3" id="KW-1185">Reference proteome</keyword>
<comment type="caution">
    <text evidence="2">The sequence shown here is derived from an EMBL/GenBank/DDBJ whole genome shotgun (WGS) entry which is preliminary data.</text>
</comment>
<dbReference type="GO" id="GO:0003676">
    <property type="term" value="F:nucleic acid binding"/>
    <property type="evidence" value="ECO:0007669"/>
    <property type="project" value="InterPro"/>
</dbReference>
<proteinExistence type="predicted"/>
<evidence type="ECO:0000259" key="1">
    <source>
        <dbReference type="Pfam" id="PF13456"/>
    </source>
</evidence>
<dbReference type="PANTHER" id="PTHR47723:SF19">
    <property type="entry name" value="POLYNUCLEOTIDYL TRANSFERASE, RIBONUCLEASE H-LIKE SUPERFAMILY PROTEIN"/>
    <property type="match status" value="1"/>
</dbReference>
<dbReference type="EMBL" id="CAMAPF010000057">
    <property type="protein sequence ID" value="CAH9086857.1"/>
    <property type="molecule type" value="Genomic_DNA"/>
</dbReference>
<reference evidence="2" key="1">
    <citation type="submission" date="2022-07" db="EMBL/GenBank/DDBJ databases">
        <authorList>
            <person name="Macas J."/>
            <person name="Novak P."/>
            <person name="Neumann P."/>
        </authorList>
    </citation>
    <scope>NUCLEOTIDE SEQUENCE</scope>
</reference>
<protein>
    <recommendedName>
        <fullName evidence="1">RNase H type-1 domain-containing protein</fullName>
    </recommendedName>
</protein>
<dbReference type="InterPro" id="IPR036397">
    <property type="entry name" value="RNaseH_sf"/>
</dbReference>
<name>A0AAV0CW98_9ASTE</name>
<dbReference type="InterPro" id="IPR044730">
    <property type="entry name" value="RNase_H-like_dom_plant"/>
</dbReference>
<dbReference type="AlphaFoldDB" id="A0AAV0CW98"/>
<organism evidence="2 3">
    <name type="scientific">Cuscuta epithymum</name>
    <dbReference type="NCBI Taxonomy" id="186058"/>
    <lineage>
        <taxon>Eukaryota</taxon>
        <taxon>Viridiplantae</taxon>
        <taxon>Streptophyta</taxon>
        <taxon>Embryophyta</taxon>
        <taxon>Tracheophyta</taxon>
        <taxon>Spermatophyta</taxon>
        <taxon>Magnoliopsida</taxon>
        <taxon>eudicotyledons</taxon>
        <taxon>Gunneridae</taxon>
        <taxon>Pentapetalae</taxon>
        <taxon>asterids</taxon>
        <taxon>lamiids</taxon>
        <taxon>Solanales</taxon>
        <taxon>Convolvulaceae</taxon>
        <taxon>Cuscuteae</taxon>
        <taxon>Cuscuta</taxon>
        <taxon>Cuscuta subgen. Cuscuta</taxon>
    </lineage>
</organism>
<dbReference type="Proteomes" id="UP001152523">
    <property type="component" value="Unassembled WGS sequence"/>
</dbReference>
<gene>
    <name evidence="2" type="ORF">CEPIT_LOCUS9941</name>
</gene>
<dbReference type="SUPFAM" id="SSF53098">
    <property type="entry name" value="Ribonuclease H-like"/>
    <property type="match status" value="1"/>
</dbReference>
<feature type="domain" description="RNase H type-1" evidence="1">
    <location>
        <begin position="37"/>
        <end position="157"/>
    </location>
</feature>
<sequence>MLGGWRAAQRPVLTGSINRQIGGERWIRPDSGWIKFNTDAAVCNTNGQRGFGWIARNANGQFLACASYPWPGICSVKELEALAVREALIWLISQEWEKIVVETDALQVVSSLAEEPGNSYFDLILDDIRVMIASNVNIKVSHVKRSANRVAHKLARVAVSLSDRRVWLDLPPSNIVSLMANDLLI</sequence>
<dbReference type="InterPro" id="IPR012337">
    <property type="entry name" value="RNaseH-like_sf"/>
</dbReference>
<evidence type="ECO:0000313" key="3">
    <source>
        <dbReference type="Proteomes" id="UP001152523"/>
    </source>
</evidence>